<dbReference type="Proteomes" id="UP000237000">
    <property type="component" value="Unassembled WGS sequence"/>
</dbReference>
<dbReference type="InParanoid" id="A0A2P5EJL1"/>
<dbReference type="InterPro" id="IPR029033">
    <property type="entry name" value="His_PPase_superfam"/>
</dbReference>
<comment type="caution">
    <text evidence="1">The sequence shown here is derived from an EMBL/GenBank/DDBJ whole genome shotgun (WGS) entry which is preliminary data.</text>
</comment>
<sequence length="61" mass="7152">MDHHHDHDDQMSLYPLHRSKTLHLVRHAQGIHNVASEKNHDALSSYEYFDAHLSPLGWNQI</sequence>
<dbReference type="Gene3D" id="3.40.50.1240">
    <property type="entry name" value="Phosphoglycerate mutase-like"/>
    <property type="match status" value="1"/>
</dbReference>
<gene>
    <name evidence="1" type="ORF">TorRG33x02_184780</name>
</gene>
<dbReference type="EMBL" id="JXTC01000143">
    <property type="protein sequence ID" value="PON85748.1"/>
    <property type="molecule type" value="Genomic_DNA"/>
</dbReference>
<proteinExistence type="predicted"/>
<protein>
    <submittedName>
        <fullName evidence="1">Histidine phosphatase superfamily</fullName>
    </submittedName>
</protein>
<dbReference type="STRING" id="63057.A0A2P5EJL1"/>
<dbReference type="SUPFAM" id="SSF53254">
    <property type="entry name" value="Phosphoglycerate mutase-like"/>
    <property type="match status" value="1"/>
</dbReference>
<name>A0A2P5EJL1_TREOI</name>
<evidence type="ECO:0000313" key="1">
    <source>
        <dbReference type="EMBL" id="PON85748.1"/>
    </source>
</evidence>
<reference evidence="2" key="1">
    <citation type="submission" date="2016-06" db="EMBL/GenBank/DDBJ databases">
        <title>Parallel loss of symbiosis genes in relatives of nitrogen-fixing non-legume Parasponia.</title>
        <authorList>
            <person name="Van Velzen R."/>
            <person name="Holmer R."/>
            <person name="Bu F."/>
            <person name="Rutten L."/>
            <person name="Van Zeijl A."/>
            <person name="Liu W."/>
            <person name="Santuari L."/>
            <person name="Cao Q."/>
            <person name="Sharma T."/>
            <person name="Shen D."/>
            <person name="Roswanjaya Y."/>
            <person name="Wardhani T."/>
            <person name="Kalhor M.S."/>
            <person name="Jansen J."/>
            <person name="Van den Hoogen J."/>
            <person name="Gungor B."/>
            <person name="Hartog M."/>
            <person name="Hontelez J."/>
            <person name="Verver J."/>
            <person name="Yang W.-C."/>
            <person name="Schijlen E."/>
            <person name="Repin R."/>
            <person name="Schilthuizen M."/>
            <person name="Schranz E."/>
            <person name="Heidstra R."/>
            <person name="Miyata K."/>
            <person name="Fedorova E."/>
            <person name="Kohlen W."/>
            <person name="Bisseling T."/>
            <person name="Smit S."/>
            <person name="Geurts R."/>
        </authorList>
    </citation>
    <scope>NUCLEOTIDE SEQUENCE [LARGE SCALE GENOMIC DNA]</scope>
    <source>
        <strain evidence="2">cv. RG33-2</strain>
    </source>
</reference>
<keyword evidence="2" id="KW-1185">Reference proteome</keyword>
<organism evidence="1 2">
    <name type="scientific">Trema orientale</name>
    <name type="common">Charcoal tree</name>
    <name type="synonym">Celtis orientalis</name>
    <dbReference type="NCBI Taxonomy" id="63057"/>
    <lineage>
        <taxon>Eukaryota</taxon>
        <taxon>Viridiplantae</taxon>
        <taxon>Streptophyta</taxon>
        <taxon>Embryophyta</taxon>
        <taxon>Tracheophyta</taxon>
        <taxon>Spermatophyta</taxon>
        <taxon>Magnoliopsida</taxon>
        <taxon>eudicotyledons</taxon>
        <taxon>Gunneridae</taxon>
        <taxon>Pentapetalae</taxon>
        <taxon>rosids</taxon>
        <taxon>fabids</taxon>
        <taxon>Rosales</taxon>
        <taxon>Cannabaceae</taxon>
        <taxon>Trema</taxon>
    </lineage>
</organism>
<evidence type="ECO:0000313" key="2">
    <source>
        <dbReference type="Proteomes" id="UP000237000"/>
    </source>
</evidence>
<accession>A0A2P5EJL1</accession>
<dbReference type="AlphaFoldDB" id="A0A2P5EJL1"/>
<dbReference type="OrthoDB" id="496981at2759"/>